<accession>H0E9U4</accession>
<gene>
    <name evidence="9" type="ORF">PAI11_36160</name>
</gene>
<evidence type="ECO:0000259" key="8">
    <source>
        <dbReference type="PROSITE" id="PS50110"/>
    </source>
</evidence>
<reference evidence="9 10" key="1">
    <citation type="journal article" date="2013" name="Biodegradation">
        <title>Quantitative proteomic analysis of ibuprofen-degrading Patulibacter sp. strain I11.</title>
        <authorList>
            <person name="Almeida B."/>
            <person name="Kjeldal H."/>
            <person name="Lolas I."/>
            <person name="Knudsen A.D."/>
            <person name="Carvalho G."/>
            <person name="Nielsen K.L."/>
            <person name="Barreto Crespo M.T."/>
            <person name="Stensballe A."/>
            <person name="Nielsen J.L."/>
        </authorList>
    </citation>
    <scope>NUCLEOTIDE SEQUENCE [LARGE SCALE GENOMIC DNA]</scope>
    <source>
        <strain evidence="9 10">I11</strain>
    </source>
</reference>
<dbReference type="EMBL" id="AGUD01000269">
    <property type="protein sequence ID" value="EHN09554.1"/>
    <property type="molecule type" value="Genomic_DNA"/>
</dbReference>
<dbReference type="PRINTS" id="PR00038">
    <property type="entry name" value="HTHLUXR"/>
</dbReference>
<dbReference type="PROSITE" id="PS50110">
    <property type="entry name" value="RESPONSE_REGULATORY"/>
    <property type="match status" value="1"/>
</dbReference>
<dbReference type="Pfam" id="PF00072">
    <property type="entry name" value="Response_reg"/>
    <property type="match status" value="1"/>
</dbReference>
<keyword evidence="1 5" id="KW-0597">Phosphoprotein</keyword>
<feature type="modified residue" description="4-aspartylphosphate" evidence="5">
    <location>
        <position position="58"/>
    </location>
</feature>
<keyword evidence="4" id="KW-0804">Transcription</keyword>
<dbReference type="InterPro" id="IPR000792">
    <property type="entry name" value="Tscrpt_reg_LuxR_C"/>
</dbReference>
<dbReference type="SUPFAM" id="SSF46894">
    <property type="entry name" value="C-terminal effector domain of the bipartite response regulators"/>
    <property type="match status" value="1"/>
</dbReference>
<dbReference type="PROSITE" id="PS50043">
    <property type="entry name" value="HTH_LUXR_2"/>
    <property type="match status" value="1"/>
</dbReference>
<evidence type="ECO:0000256" key="6">
    <source>
        <dbReference type="SAM" id="MobiDB-lite"/>
    </source>
</evidence>
<dbReference type="InterPro" id="IPR016032">
    <property type="entry name" value="Sig_transdc_resp-reg_C-effctor"/>
</dbReference>
<proteinExistence type="predicted"/>
<dbReference type="PANTHER" id="PTHR43214:SF24">
    <property type="entry name" value="TRANSCRIPTIONAL REGULATORY PROTEIN NARL-RELATED"/>
    <property type="match status" value="1"/>
</dbReference>
<comment type="caution">
    <text evidence="9">The sequence shown here is derived from an EMBL/GenBank/DDBJ whole genome shotgun (WGS) entry which is preliminary data.</text>
</comment>
<evidence type="ECO:0000313" key="9">
    <source>
        <dbReference type="EMBL" id="EHN09554.1"/>
    </source>
</evidence>
<dbReference type="PANTHER" id="PTHR43214">
    <property type="entry name" value="TWO-COMPONENT RESPONSE REGULATOR"/>
    <property type="match status" value="1"/>
</dbReference>
<sequence length="243" mass="25486">MTAPPIRVLVADDQPLARRGLRGILESEPGFEVVGEAVDGADAVGQAERRRPDVVLMDIRMPRMDGLEATRHLSALDPPIDVIVVTTFDLDEYVFGALRAGASGFLLKDADPDLIIGAVRAVHGGGGLIAPDVTRRLIHRFAAVEPARSDDPALAELTPREIDVLLGIARGLSNAGIAGELVLEESTVKSHVGRILSKLDLQSRVQAVIYAYETGLVLPGDGPSEAPGRDLSAGGASGPGDGR</sequence>
<dbReference type="SUPFAM" id="SSF52172">
    <property type="entry name" value="CheY-like"/>
    <property type="match status" value="1"/>
</dbReference>
<keyword evidence="2" id="KW-0805">Transcription regulation</keyword>
<dbReference type="Proteomes" id="UP000005143">
    <property type="component" value="Unassembled WGS sequence"/>
</dbReference>
<evidence type="ECO:0000256" key="3">
    <source>
        <dbReference type="ARBA" id="ARBA00023125"/>
    </source>
</evidence>
<dbReference type="InterPro" id="IPR058245">
    <property type="entry name" value="NreC/VraR/RcsB-like_REC"/>
</dbReference>
<organism evidence="9 10">
    <name type="scientific">Patulibacter medicamentivorans</name>
    <dbReference type="NCBI Taxonomy" id="1097667"/>
    <lineage>
        <taxon>Bacteria</taxon>
        <taxon>Bacillati</taxon>
        <taxon>Actinomycetota</taxon>
        <taxon>Thermoleophilia</taxon>
        <taxon>Solirubrobacterales</taxon>
        <taxon>Patulibacteraceae</taxon>
        <taxon>Patulibacter</taxon>
    </lineage>
</organism>
<evidence type="ECO:0000256" key="4">
    <source>
        <dbReference type="ARBA" id="ARBA00023163"/>
    </source>
</evidence>
<dbReference type="SMART" id="SM00421">
    <property type="entry name" value="HTH_LUXR"/>
    <property type="match status" value="1"/>
</dbReference>
<dbReference type="CDD" id="cd06170">
    <property type="entry name" value="LuxR_C_like"/>
    <property type="match status" value="1"/>
</dbReference>
<dbReference type="GO" id="GO:0006355">
    <property type="term" value="P:regulation of DNA-templated transcription"/>
    <property type="evidence" value="ECO:0007669"/>
    <property type="project" value="InterPro"/>
</dbReference>
<name>H0E9U4_9ACTN</name>
<dbReference type="InterPro" id="IPR001789">
    <property type="entry name" value="Sig_transdc_resp-reg_receiver"/>
</dbReference>
<dbReference type="InterPro" id="IPR039420">
    <property type="entry name" value="WalR-like"/>
</dbReference>
<dbReference type="OrthoDB" id="9808843at2"/>
<feature type="region of interest" description="Disordered" evidence="6">
    <location>
        <begin position="221"/>
        <end position="243"/>
    </location>
</feature>
<protein>
    <submittedName>
        <fullName evidence="9">DNA-binding response regulator LuxR family</fullName>
    </submittedName>
</protein>
<dbReference type="InterPro" id="IPR011006">
    <property type="entry name" value="CheY-like_superfamily"/>
</dbReference>
<feature type="domain" description="HTH luxR-type" evidence="7">
    <location>
        <begin position="150"/>
        <end position="215"/>
    </location>
</feature>
<dbReference type="Gene3D" id="3.40.50.2300">
    <property type="match status" value="1"/>
</dbReference>
<dbReference type="SMART" id="SM00448">
    <property type="entry name" value="REC"/>
    <property type="match status" value="1"/>
</dbReference>
<evidence type="ECO:0000256" key="1">
    <source>
        <dbReference type="ARBA" id="ARBA00022553"/>
    </source>
</evidence>
<evidence type="ECO:0000259" key="7">
    <source>
        <dbReference type="PROSITE" id="PS50043"/>
    </source>
</evidence>
<dbReference type="AlphaFoldDB" id="H0E9U4"/>
<feature type="domain" description="Response regulatory" evidence="8">
    <location>
        <begin position="7"/>
        <end position="123"/>
    </location>
</feature>
<keyword evidence="10" id="KW-1185">Reference proteome</keyword>
<dbReference type="PROSITE" id="PS00622">
    <property type="entry name" value="HTH_LUXR_1"/>
    <property type="match status" value="1"/>
</dbReference>
<dbReference type="PATRIC" id="fig|1097667.3.peg.3585"/>
<dbReference type="GO" id="GO:0000160">
    <property type="term" value="P:phosphorelay signal transduction system"/>
    <property type="evidence" value="ECO:0007669"/>
    <property type="project" value="InterPro"/>
</dbReference>
<keyword evidence="3 9" id="KW-0238">DNA-binding</keyword>
<dbReference type="RefSeq" id="WP_007577876.1">
    <property type="nucleotide sequence ID" value="NZ_AGUD01000269.1"/>
</dbReference>
<evidence type="ECO:0000256" key="2">
    <source>
        <dbReference type="ARBA" id="ARBA00023015"/>
    </source>
</evidence>
<dbReference type="GO" id="GO:0003677">
    <property type="term" value="F:DNA binding"/>
    <property type="evidence" value="ECO:0007669"/>
    <property type="project" value="UniProtKB-KW"/>
</dbReference>
<dbReference type="Pfam" id="PF00196">
    <property type="entry name" value="GerE"/>
    <property type="match status" value="1"/>
</dbReference>
<evidence type="ECO:0000313" key="10">
    <source>
        <dbReference type="Proteomes" id="UP000005143"/>
    </source>
</evidence>
<dbReference type="CDD" id="cd17535">
    <property type="entry name" value="REC_NarL-like"/>
    <property type="match status" value="1"/>
</dbReference>
<evidence type="ECO:0000256" key="5">
    <source>
        <dbReference type="PROSITE-ProRule" id="PRU00169"/>
    </source>
</evidence>